<evidence type="ECO:0000256" key="1">
    <source>
        <dbReference type="SAM" id="MobiDB-lite"/>
    </source>
</evidence>
<comment type="caution">
    <text evidence="2">The sequence shown here is derived from an EMBL/GenBank/DDBJ whole genome shotgun (WGS) entry which is preliminary data.</text>
</comment>
<organism evidence="2 3">
    <name type="scientific">Alectoria fallacina</name>
    <dbReference type="NCBI Taxonomy" id="1903189"/>
    <lineage>
        <taxon>Eukaryota</taxon>
        <taxon>Fungi</taxon>
        <taxon>Dikarya</taxon>
        <taxon>Ascomycota</taxon>
        <taxon>Pezizomycotina</taxon>
        <taxon>Lecanoromycetes</taxon>
        <taxon>OSLEUM clade</taxon>
        <taxon>Lecanoromycetidae</taxon>
        <taxon>Lecanorales</taxon>
        <taxon>Lecanorineae</taxon>
        <taxon>Parmeliaceae</taxon>
        <taxon>Alectoria</taxon>
    </lineage>
</organism>
<feature type="compositionally biased region" description="Basic and acidic residues" evidence="1">
    <location>
        <begin position="33"/>
        <end position="63"/>
    </location>
</feature>
<feature type="compositionally biased region" description="Acidic residues" evidence="1">
    <location>
        <begin position="288"/>
        <end position="297"/>
    </location>
</feature>
<dbReference type="AlphaFoldDB" id="A0A8H3HXH7"/>
<feature type="region of interest" description="Disordered" evidence="1">
    <location>
        <begin position="1"/>
        <end position="319"/>
    </location>
</feature>
<name>A0A8H3HXH7_9LECA</name>
<proteinExistence type="predicted"/>
<accession>A0A8H3HXH7</accession>
<sequence length="319" mass="35900">MDCYGASTRDFESDDSYGYDSPRRGGPLDSDGDYDRGYGRGDLMRERQTFRGERGGRDHRSGFDDVEDTDFGGYDRPTHRGLADRRGTGPYTSDRSIDDRDYEPRDHYRGSAGGVGPRGRAPSPASLFRRGGCPDSLDSYDNDSGFEYGHREVRGQGSRRGAISHHPNPHSNGDYSDDESEYQPRATREGHRGLGVGRGLEPRRRPDLPFNDEHSEDESDFGPRLARDQYSPGGRRSMAAPYTGHRGLVHASSMDDESEFEQYEARRRHGRDARGGMDFRRRGQNYLSEDDLDDSEDEGMHVGRRGPPMPGASSRRNLY</sequence>
<reference evidence="2" key="1">
    <citation type="submission" date="2021-03" db="EMBL/GenBank/DDBJ databases">
        <authorList>
            <person name="Tagirdzhanova G."/>
        </authorList>
    </citation>
    <scope>NUCLEOTIDE SEQUENCE</scope>
</reference>
<feature type="compositionally biased region" description="Basic and acidic residues" evidence="1">
    <location>
        <begin position="272"/>
        <end position="281"/>
    </location>
</feature>
<protein>
    <submittedName>
        <fullName evidence="2">Uncharacterized protein</fullName>
    </submittedName>
</protein>
<evidence type="ECO:0000313" key="2">
    <source>
        <dbReference type="EMBL" id="CAF9906517.1"/>
    </source>
</evidence>
<feature type="compositionally biased region" description="Basic and acidic residues" evidence="1">
    <location>
        <begin position="200"/>
        <end position="213"/>
    </location>
</feature>
<evidence type="ECO:0000313" key="3">
    <source>
        <dbReference type="Proteomes" id="UP000664203"/>
    </source>
</evidence>
<gene>
    <name evidence="2" type="ORF">ALECFALPRED_002413</name>
</gene>
<feature type="compositionally biased region" description="Basic and acidic residues" evidence="1">
    <location>
        <begin position="95"/>
        <end position="109"/>
    </location>
</feature>
<dbReference type="EMBL" id="CAJPDR010000017">
    <property type="protein sequence ID" value="CAF9906517.1"/>
    <property type="molecule type" value="Genomic_DNA"/>
</dbReference>
<feature type="compositionally biased region" description="Basic and acidic residues" evidence="1">
    <location>
        <begin position="76"/>
        <end position="87"/>
    </location>
</feature>
<keyword evidence="3" id="KW-1185">Reference proteome</keyword>
<dbReference type="Proteomes" id="UP000664203">
    <property type="component" value="Unassembled WGS sequence"/>
</dbReference>
<dbReference type="OrthoDB" id="10362697at2759"/>